<protein>
    <recommendedName>
        <fullName evidence="1">Helitron helicase-like domain-containing protein</fullName>
    </recommendedName>
</protein>
<reference evidence="2 3" key="1">
    <citation type="submission" date="2020-07" db="EMBL/GenBank/DDBJ databases">
        <title>Telomere length de novo assembly of all 7 chromosomes of the fungus, Metarhizium brunneum, using a novel assembly pipeline.</title>
        <authorList>
            <person name="Saud z."/>
            <person name="Kortsinoglou A."/>
            <person name="Kouvelis V.N."/>
            <person name="Butt T.M."/>
        </authorList>
    </citation>
    <scope>NUCLEOTIDE SEQUENCE [LARGE SCALE GENOMIC DNA]</scope>
    <source>
        <strain evidence="2 3">4556</strain>
    </source>
</reference>
<dbReference type="InterPro" id="IPR025476">
    <property type="entry name" value="Helitron_helicase-like"/>
</dbReference>
<organism evidence="2 3">
    <name type="scientific">Metarhizium brunneum</name>
    <dbReference type="NCBI Taxonomy" id="500148"/>
    <lineage>
        <taxon>Eukaryota</taxon>
        <taxon>Fungi</taxon>
        <taxon>Dikarya</taxon>
        <taxon>Ascomycota</taxon>
        <taxon>Pezizomycotina</taxon>
        <taxon>Sordariomycetes</taxon>
        <taxon>Hypocreomycetidae</taxon>
        <taxon>Hypocreales</taxon>
        <taxon>Clavicipitaceae</taxon>
        <taxon>Metarhizium</taxon>
    </lineage>
</organism>
<dbReference type="EMBL" id="CP058934">
    <property type="protein sequence ID" value="QLI68742.1"/>
    <property type="molecule type" value="Genomic_DNA"/>
</dbReference>
<feature type="domain" description="Helitron helicase-like" evidence="1">
    <location>
        <begin position="16"/>
        <end position="70"/>
    </location>
</feature>
<sequence length="116" mass="13704">MLEKIRQGFGYHHLRISDPVSSAIFFHREIKAFLKHYVRMGEPSVFGKVSKYYATIETNKWGALYLHGLMWLHGNTYLPTLLEDAYREEEEEYQRKIYKCIDDVFYEVGAKYAGAQ</sequence>
<dbReference type="AlphaFoldDB" id="A0A7D5YTA5"/>
<proteinExistence type="predicted"/>
<dbReference type="KEGG" id="mbrn:26246213"/>
<evidence type="ECO:0000313" key="3">
    <source>
        <dbReference type="Proteomes" id="UP000510686"/>
    </source>
</evidence>
<dbReference type="Proteomes" id="UP000510686">
    <property type="component" value="Chromosome 3"/>
</dbReference>
<accession>A0A7D5YTA5</accession>
<dbReference type="RefSeq" id="XP_014540907.1">
    <property type="nucleotide sequence ID" value="XM_014685421.1"/>
</dbReference>
<name>A0A7D5YTA5_9HYPO</name>
<keyword evidence="3" id="KW-1185">Reference proteome</keyword>
<dbReference type="Pfam" id="PF14214">
    <property type="entry name" value="Helitron_like_N"/>
    <property type="match status" value="1"/>
</dbReference>
<gene>
    <name evidence="2" type="ORF">G6M90_00g054980</name>
</gene>
<dbReference type="OrthoDB" id="5098383at2759"/>
<dbReference type="GeneID" id="26246213"/>
<evidence type="ECO:0000259" key="1">
    <source>
        <dbReference type="Pfam" id="PF14214"/>
    </source>
</evidence>
<evidence type="ECO:0000313" key="2">
    <source>
        <dbReference type="EMBL" id="QLI68742.1"/>
    </source>
</evidence>